<comment type="caution">
    <text evidence="2">The sequence shown here is derived from an EMBL/GenBank/DDBJ whole genome shotgun (WGS) entry which is preliminary data.</text>
</comment>
<evidence type="ECO:0000313" key="3">
    <source>
        <dbReference type="Proteomes" id="UP000292554"/>
    </source>
</evidence>
<feature type="signal peptide" evidence="1">
    <location>
        <begin position="1"/>
        <end position="23"/>
    </location>
</feature>
<keyword evidence="1" id="KW-0732">Signal</keyword>
<evidence type="ECO:0000313" key="2">
    <source>
        <dbReference type="EMBL" id="TCI03329.1"/>
    </source>
</evidence>
<feature type="chain" id="PRO_5047350140" description="Lipoprotein" evidence="1">
    <location>
        <begin position="24"/>
        <end position="99"/>
    </location>
</feature>
<evidence type="ECO:0000256" key="1">
    <source>
        <dbReference type="SAM" id="SignalP"/>
    </source>
</evidence>
<sequence>MHPIVKTLSASTFVLSTVFILSACTTQNGCENIEEVLAQEKMCKDLQKQISSTSSLQVRGALKDQYQQECVDFRYYRDNFEGGNICTLEDKEAVGKESD</sequence>
<dbReference type="RefSeq" id="WP_131415541.1">
    <property type="nucleotide sequence ID" value="NZ_SJXE01000004.1"/>
</dbReference>
<dbReference type="Proteomes" id="UP000292554">
    <property type="component" value="Unassembled WGS sequence"/>
</dbReference>
<dbReference type="PROSITE" id="PS51257">
    <property type="entry name" value="PROKAR_LIPOPROTEIN"/>
    <property type="match status" value="1"/>
</dbReference>
<name>A0ABY2AL06_9GAMM</name>
<protein>
    <recommendedName>
        <fullName evidence="4">Lipoprotein</fullName>
    </recommendedName>
</protein>
<reference evidence="2 3" key="1">
    <citation type="submission" date="2019-02" db="EMBL/GenBank/DDBJ databases">
        <title>Corallincola luteus sp. nov., a marine bacterium isolated from surface sediment of Bohai Sea in China.</title>
        <authorList>
            <person name="Ren Q."/>
        </authorList>
    </citation>
    <scope>NUCLEOTIDE SEQUENCE [LARGE SCALE GENOMIC DNA]</scope>
    <source>
        <strain evidence="2 3">DASS28</strain>
    </source>
</reference>
<proteinExistence type="predicted"/>
<dbReference type="EMBL" id="SJXE01000004">
    <property type="protein sequence ID" value="TCI03329.1"/>
    <property type="molecule type" value="Genomic_DNA"/>
</dbReference>
<gene>
    <name evidence="2" type="ORF">EZV61_10665</name>
</gene>
<accession>A0ABY2AL06</accession>
<keyword evidence="3" id="KW-1185">Reference proteome</keyword>
<evidence type="ECO:0008006" key="4">
    <source>
        <dbReference type="Google" id="ProtNLM"/>
    </source>
</evidence>
<organism evidence="2 3">
    <name type="scientific">Corallincola luteus</name>
    <dbReference type="NCBI Taxonomy" id="1775177"/>
    <lineage>
        <taxon>Bacteria</taxon>
        <taxon>Pseudomonadati</taxon>
        <taxon>Pseudomonadota</taxon>
        <taxon>Gammaproteobacteria</taxon>
        <taxon>Alteromonadales</taxon>
        <taxon>Psychromonadaceae</taxon>
        <taxon>Corallincola</taxon>
    </lineage>
</organism>